<organism evidence="3 4">
    <name type="scientific">Mucor plumbeus</name>
    <dbReference type="NCBI Taxonomy" id="97098"/>
    <lineage>
        <taxon>Eukaryota</taxon>
        <taxon>Fungi</taxon>
        <taxon>Fungi incertae sedis</taxon>
        <taxon>Mucoromycota</taxon>
        <taxon>Mucoromycotina</taxon>
        <taxon>Mucoromycetes</taxon>
        <taxon>Mucorales</taxon>
        <taxon>Mucorineae</taxon>
        <taxon>Mucoraceae</taxon>
        <taxon>Mucor</taxon>
    </lineage>
</organism>
<keyword evidence="4" id="KW-1185">Reference proteome</keyword>
<accession>A0A8H7QGU3</accession>
<comment type="caution">
    <text evidence="3">The sequence shown here is derived from an EMBL/GenBank/DDBJ whole genome shotgun (WGS) entry which is preliminary data.</text>
</comment>
<dbReference type="SMART" id="SM01128">
    <property type="entry name" value="DDRGK"/>
    <property type="match status" value="1"/>
</dbReference>
<protein>
    <recommendedName>
        <fullName evidence="5">DDRGK domain-containing protein 1</fullName>
    </recommendedName>
</protein>
<dbReference type="Pfam" id="PF09756">
    <property type="entry name" value="DDRGK"/>
    <property type="match status" value="1"/>
</dbReference>
<name>A0A8H7QGU3_9FUNG</name>
<keyword evidence="2" id="KW-0472">Membrane</keyword>
<evidence type="ECO:0000256" key="2">
    <source>
        <dbReference type="SAM" id="Phobius"/>
    </source>
</evidence>
<dbReference type="OrthoDB" id="2285710at2759"/>
<feature type="compositionally biased region" description="Basic residues" evidence="1">
    <location>
        <begin position="84"/>
        <end position="96"/>
    </location>
</feature>
<feature type="transmembrane region" description="Helical" evidence="2">
    <location>
        <begin position="12"/>
        <end position="30"/>
    </location>
</feature>
<dbReference type="InterPro" id="IPR019153">
    <property type="entry name" value="DDRGK_dom-contain"/>
</dbReference>
<dbReference type="EMBL" id="JAEPRC010000780">
    <property type="protein sequence ID" value="KAG2191860.1"/>
    <property type="molecule type" value="Genomic_DNA"/>
</dbReference>
<dbReference type="Proteomes" id="UP000650833">
    <property type="component" value="Unassembled WGS sequence"/>
</dbReference>
<keyword evidence="2" id="KW-0812">Transmembrane</keyword>
<feature type="compositionally biased region" description="Acidic residues" evidence="1">
    <location>
        <begin position="57"/>
        <end position="71"/>
    </location>
</feature>
<evidence type="ECO:0000313" key="4">
    <source>
        <dbReference type="Proteomes" id="UP000650833"/>
    </source>
</evidence>
<keyword evidence="2" id="KW-1133">Transmembrane helix</keyword>
<dbReference type="AlphaFoldDB" id="A0A8H7QGU3"/>
<evidence type="ECO:0000313" key="3">
    <source>
        <dbReference type="EMBL" id="KAG2191860.1"/>
    </source>
</evidence>
<feature type="region of interest" description="Disordered" evidence="1">
    <location>
        <begin position="56"/>
        <end position="112"/>
    </location>
</feature>
<feature type="compositionally biased region" description="Basic and acidic residues" evidence="1">
    <location>
        <begin position="97"/>
        <end position="112"/>
    </location>
</feature>
<reference evidence="3" key="1">
    <citation type="submission" date="2020-12" db="EMBL/GenBank/DDBJ databases">
        <title>Metabolic potential, ecology and presence of endohyphal bacteria is reflected in genomic diversity of Mucoromycotina.</title>
        <authorList>
            <person name="Muszewska A."/>
            <person name="Okrasinska A."/>
            <person name="Steczkiewicz K."/>
            <person name="Drgas O."/>
            <person name="Orlowska M."/>
            <person name="Perlinska-Lenart U."/>
            <person name="Aleksandrzak-Piekarczyk T."/>
            <person name="Szatraj K."/>
            <person name="Zielenkiewicz U."/>
            <person name="Pilsyk S."/>
            <person name="Malc E."/>
            <person name="Mieczkowski P."/>
            <person name="Kruszewska J.S."/>
            <person name="Biernat P."/>
            <person name="Pawlowska J."/>
        </authorList>
    </citation>
    <scope>NUCLEOTIDE SEQUENCE</scope>
    <source>
        <strain evidence="3">CBS 226.32</strain>
    </source>
</reference>
<proteinExistence type="predicted"/>
<evidence type="ECO:0008006" key="5">
    <source>
        <dbReference type="Google" id="ProtNLM"/>
    </source>
</evidence>
<gene>
    <name evidence="3" type="ORF">INT46_006686</name>
</gene>
<evidence type="ECO:0000256" key="1">
    <source>
        <dbReference type="SAM" id="MobiDB-lite"/>
    </source>
</evidence>
<sequence>MTSADKEGQGMPLVVFVPIILCVVGILVLLDIRQRQRNPQYVAIDTQQQAYEQQFLQDEEDQEQDEEDEVSDDNHGEGSSSAVRVKRVGKKRGEKLRRKEEMRQYREQMDRQRDIRRAQDEIYEEEFRRKKIEQSIKRTDEMEKRKKEREKKAKAEAKEELKTQKLQEKNAKMKQSRFSKYSEKLKKLVKEKKLSNTNELAKLMGLTQEEVVDILKQLCNTNDEFKLCLWSGTDTFLFITEKDYTEFNEQFKNKGKMSIHDAIL</sequence>
<feature type="region of interest" description="Disordered" evidence="1">
    <location>
        <begin position="140"/>
        <end position="161"/>
    </location>
</feature>